<name>A0A9X2WB12_9ENTR</name>
<keyword evidence="3" id="KW-1185">Reference proteome</keyword>
<comment type="caution">
    <text evidence="2">The sequence shown here is derived from an EMBL/GenBank/DDBJ whole genome shotgun (WGS) entry which is preliminary data.</text>
</comment>
<sequence>MKKLLLVTAISLVCFKTAAEMTFDTAAGQYKLYGDVEFDLDAASSSMPLDYSRRSEYDNDRWDAGGRILLGLDGRRELASGNFAGFRVQPLATMHDGMSLDDAVFYFGQKDGDKNTWSTSIGRFEAYDMFPLNQDTFIQYSGNTANDLYKDGFGYIYMMKEGRGRSNSGGNIMLNKTIDNLYFELNALLEDGVRLFGDESYHNQNLTRKKNTIYLRPVIAWHGSNFSTAVASENNIINNAYGHQDENGKFKDLSRRNGFGWTTTLRADNDITANINVAWMNAQDEKDFTAAANILWDKFEVGYIYAHNKIEKFYTATVNGDDFINSSGKYNINTIHASYRFDNILDMDNFNIYLGSYWSQIKRDSGDLYNGDDNSDNRYGVRVRFKYFF</sequence>
<dbReference type="EMBL" id="JALHAP010000081">
    <property type="protein sequence ID" value="MCT4703482.1"/>
    <property type="molecule type" value="Genomic_DNA"/>
</dbReference>
<dbReference type="AlphaFoldDB" id="A0A9X2WB12"/>
<accession>A0A9X2WB12</accession>
<feature type="signal peptide" evidence="1">
    <location>
        <begin position="1"/>
        <end position="18"/>
    </location>
</feature>
<gene>
    <name evidence="2" type="ORF">MUA00_17010</name>
</gene>
<reference evidence="2" key="1">
    <citation type="submission" date="2022-03" db="EMBL/GenBank/DDBJ databases">
        <title>Proposal of a novel genus Dryocolo and two novel species.</title>
        <authorList>
            <person name="Maddock D.W."/>
            <person name="Brady C.L."/>
            <person name="Denman S."/>
            <person name="Arnold D."/>
        </authorList>
    </citation>
    <scope>NUCLEOTIDE SEQUENCE</scope>
    <source>
        <strain evidence="2">H6W4</strain>
    </source>
</reference>
<proteinExistence type="predicted"/>
<evidence type="ECO:0000313" key="2">
    <source>
        <dbReference type="EMBL" id="MCT4703482.1"/>
    </source>
</evidence>
<dbReference type="InterPro" id="IPR016963">
    <property type="entry name" value="Glycoporin_RafY"/>
</dbReference>
<protein>
    <submittedName>
        <fullName evidence="2">Carbohydrate porin</fullName>
    </submittedName>
</protein>
<organism evidence="2 3">
    <name type="scientific">Dryocola boscaweniae</name>
    <dbReference type="NCBI Taxonomy" id="2925397"/>
    <lineage>
        <taxon>Bacteria</taxon>
        <taxon>Pseudomonadati</taxon>
        <taxon>Pseudomonadota</taxon>
        <taxon>Gammaproteobacteria</taxon>
        <taxon>Enterobacterales</taxon>
        <taxon>Enterobacteriaceae</taxon>
        <taxon>Dryocola</taxon>
    </lineage>
</organism>
<keyword evidence="1" id="KW-0732">Signal</keyword>
<dbReference type="Pfam" id="PF16966">
    <property type="entry name" value="Porin_8"/>
    <property type="match status" value="1"/>
</dbReference>
<dbReference type="Proteomes" id="UP001150641">
    <property type="component" value="Unassembled WGS sequence"/>
</dbReference>
<evidence type="ECO:0000256" key="1">
    <source>
        <dbReference type="SAM" id="SignalP"/>
    </source>
</evidence>
<dbReference type="RefSeq" id="WP_271124207.1">
    <property type="nucleotide sequence ID" value="NZ_JALHAN010000068.1"/>
</dbReference>
<feature type="chain" id="PRO_5040740833" evidence="1">
    <location>
        <begin position="19"/>
        <end position="389"/>
    </location>
</feature>
<evidence type="ECO:0000313" key="3">
    <source>
        <dbReference type="Proteomes" id="UP001150641"/>
    </source>
</evidence>